<dbReference type="Proteomes" id="UP000245362">
    <property type="component" value="Unassembled WGS sequence"/>
</dbReference>
<comment type="caution">
    <text evidence="2">The sequence shown here is derived from an EMBL/GenBank/DDBJ whole genome shotgun (WGS) entry which is preliminary data.</text>
</comment>
<dbReference type="AlphaFoldDB" id="A0A2U3B6A2"/>
<organism evidence="2 3">
    <name type="scientific">Vibrio albus</name>
    <dbReference type="NCBI Taxonomy" id="2200953"/>
    <lineage>
        <taxon>Bacteria</taxon>
        <taxon>Pseudomonadati</taxon>
        <taxon>Pseudomonadota</taxon>
        <taxon>Gammaproteobacteria</taxon>
        <taxon>Vibrionales</taxon>
        <taxon>Vibrionaceae</taxon>
        <taxon>Vibrio</taxon>
    </lineage>
</organism>
<gene>
    <name evidence="2" type="ORF">DI392_16755</name>
</gene>
<evidence type="ECO:0000313" key="2">
    <source>
        <dbReference type="EMBL" id="PWI32319.1"/>
    </source>
</evidence>
<reference evidence="2 3" key="1">
    <citation type="submission" date="2018-05" db="EMBL/GenBank/DDBJ databases">
        <title>Vibrio limimaris sp. nov., isolated from marine sediment.</title>
        <authorList>
            <person name="Li C.-M."/>
        </authorList>
    </citation>
    <scope>NUCLEOTIDE SEQUENCE [LARGE SCALE GENOMIC DNA]</scope>
    <source>
        <strain evidence="2 3">E4404</strain>
    </source>
</reference>
<sequence length="85" mass="9620">MIVTNASEEIKQKPQANQEQAAEYSEGFCSEVNCINKPTHRVLVRQNTTQGEAMFVVPLCKEHYESFQGQIELDDHAEIIPAEIN</sequence>
<protein>
    <submittedName>
        <fullName evidence="2">Uncharacterized protein</fullName>
    </submittedName>
</protein>
<dbReference type="EMBL" id="QFWT01000010">
    <property type="protein sequence ID" value="PWI32319.1"/>
    <property type="molecule type" value="Genomic_DNA"/>
</dbReference>
<keyword evidence="3" id="KW-1185">Reference proteome</keyword>
<name>A0A2U3B6A2_9VIBR</name>
<dbReference type="OrthoDB" id="9180944at2"/>
<feature type="region of interest" description="Disordered" evidence="1">
    <location>
        <begin position="1"/>
        <end position="22"/>
    </location>
</feature>
<dbReference type="RefSeq" id="WP_109320840.1">
    <property type="nucleotide sequence ID" value="NZ_QFWT01000010.1"/>
</dbReference>
<proteinExistence type="predicted"/>
<evidence type="ECO:0000256" key="1">
    <source>
        <dbReference type="SAM" id="MobiDB-lite"/>
    </source>
</evidence>
<evidence type="ECO:0000313" key="3">
    <source>
        <dbReference type="Proteomes" id="UP000245362"/>
    </source>
</evidence>
<accession>A0A2U3B6A2</accession>